<keyword evidence="2" id="KW-0472">Membrane</keyword>
<dbReference type="PANTHER" id="PTHR37488">
    <property type="entry name" value="DUF1275 DOMAIN-CONTAINING PROTEIN"/>
    <property type="match status" value="1"/>
</dbReference>
<dbReference type="InterPro" id="IPR011051">
    <property type="entry name" value="RmlC_Cupin_sf"/>
</dbReference>
<dbReference type="SUPFAM" id="SSF51182">
    <property type="entry name" value="RmlC-like cupins"/>
    <property type="match status" value="1"/>
</dbReference>
<feature type="transmembrane region" description="Helical" evidence="2">
    <location>
        <begin position="313"/>
        <end position="332"/>
    </location>
</feature>
<feature type="transmembrane region" description="Helical" evidence="2">
    <location>
        <begin position="70"/>
        <end position="97"/>
    </location>
</feature>
<protein>
    <recommendedName>
        <fullName evidence="3">Cupin type-1 domain-containing protein</fullName>
    </recommendedName>
</protein>
<feature type="transmembrane region" description="Helical" evidence="2">
    <location>
        <begin position="398"/>
        <end position="415"/>
    </location>
</feature>
<reference evidence="4" key="1">
    <citation type="submission" date="2020-09" db="EMBL/GenBank/DDBJ databases">
        <title>Comparative genome analyses of four rice-infecting Rhizoctonia solani isolates reveal extensive enrichment of homogalacturonan modification genes.</title>
        <authorList>
            <person name="Lee D.-Y."/>
            <person name="Jeon J."/>
            <person name="Kim K.-T."/>
            <person name="Cheong K."/>
            <person name="Song H."/>
            <person name="Choi G."/>
            <person name="Ko J."/>
            <person name="Opiyo S.O."/>
            <person name="Zuo S."/>
            <person name="Madhav S."/>
            <person name="Lee Y.-H."/>
            <person name="Wang G.-L."/>
        </authorList>
    </citation>
    <scope>NUCLEOTIDE SEQUENCE</scope>
    <source>
        <strain evidence="4">AG1-IA YN-7</strain>
    </source>
</reference>
<gene>
    <name evidence="4" type="ORF">RHS04_07238</name>
</gene>
<feature type="transmembrane region" description="Helical" evidence="2">
    <location>
        <begin position="338"/>
        <end position="356"/>
    </location>
</feature>
<accession>A0A8H7H2L6</accession>
<feature type="compositionally biased region" description="Basic and acidic residues" evidence="1">
    <location>
        <begin position="154"/>
        <end position="168"/>
    </location>
</feature>
<feature type="transmembrane region" description="Helical" evidence="2">
    <location>
        <begin position="264"/>
        <end position="284"/>
    </location>
</feature>
<dbReference type="InterPro" id="IPR014710">
    <property type="entry name" value="RmlC-like_jellyroll"/>
</dbReference>
<feature type="compositionally biased region" description="Polar residues" evidence="1">
    <location>
        <begin position="215"/>
        <end position="233"/>
    </location>
</feature>
<feature type="transmembrane region" description="Helical" evidence="2">
    <location>
        <begin position="109"/>
        <end position="131"/>
    </location>
</feature>
<name>A0A8H7H2L6_9AGAM</name>
<feature type="transmembrane region" description="Helical" evidence="2">
    <location>
        <begin position="368"/>
        <end position="386"/>
    </location>
</feature>
<dbReference type="Proteomes" id="UP000650582">
    <property type="component" value="Unassembled WGS sequence"/>
</dbReference>
<evidence type="ECO:0000256" key="2">
    <source>
        <dbReference type="SAM" id="Phobius"/>
    </source>
</evidence>
<keyword evidence="2" id="KW-1133">Transmembrane helix</keyword>
<evidence type="ECO:0000313" key="5">
    <source>
        <dbReference type="Proteomes" id="UP000650582"/>
    </source>
</evidence>
<dbReference type="InterPro" id="IPR006045">
    <property type="entry name" value="Cupin_1"/>
</dbReference>
<evidence type="ECO:0000313" key="4">
    <source>
        <dbReference type="EMBL" id="KAF8674710.1"/>
    </source>
</evidence>
<dbReference type="AlphaFoldDB" id="A0A8H7H2L6"/>
<dbReference type="Pfam" id="PF00190">
    <property type="entry name" value="Cupin_1"/>
    <property type="match status" value="1"/>
</dbReference>
<comment type="caution">
    <text evidence="4">The sequence shown here is derived from an EMBL/GenBank/DDBJ whole genome shotgun (WGS) entry which is preliminary data.</text>
</comment>
<evidence type="ECO:0000259" key="3">
    <source>
        <dbReference type="SMART" id="SM00835"/>
    </source>
</evidence>
<sequence length="535" mass="56924">MPLLNKTKTMESTFSTSIFSPLRLSRTITLVQGRDNPPGGQGGVLAYLRQELPSGANSIPLAAYAFMSGYLNAVTFTTCAIWCGFMTGNSVMLGLALSRVSLGQRRENAFAINDAQATTALITFVLGIALARVGDFSFWAGSKPINQTTPVNQDPEKGVEGPEPEQRPAETSGQLDVPRSSCDWADSGAPTRVGTPVPFAKGPKLVVPSAPIAGPSSTPERSPTDTIGANINQPPVVKIDDSQVSKPETPITPAPPSAPARTRLWLVVGTLFQALLLVGAAVAAMHDPTRRSSLATGAMTNPRAPANAPWSSVYGFTALGLMSLSMGFQGVMAHRMGSGFGATVVLSSLWVELVGSPGGIRWREYRGVRVYTILLFIAGGLVGAVLRDVGVLGVPNSIFVGAGMRVAIALSWLLVKGPRQGPCNCVGSGKNLWRYSEGTARVTVFASSGNARTFDYQAGDIGYVPPTFGHYVENTGNTTMKYLEIFKTDRYEDISLNQWLALTPPEMVKAHLQLDDETISQLQKVKPIVVGPGEW</sequence>
<dbReference type="Gene3D" id="2.60.120.10">
    <property type="entry name" value="Jelly Rolls"/>
    <property type="match status" value="1"/>
</dbReference>
<proteinExistence type="predicted"/>
<dbReference type="EMBL" id="JACYCC010000130">
    <property type="protein sequence ID" value="KAF8674710.1"/>
    <property type="molecule type" value="Genomic_DNA"/>
</dbReference>
<feature type="domain" description="Cupin type-1" evidence="3">
    <location>
        <begin position="389"/>
        <end position="520"/>
    </location>
</feature>
<dbReference type="PANTHER" id="PTHR37488:SF2">
    <property type="entry name" value="DUF1275 DOMAIN-CONTAINING PROTEIN"/>
    <property type="match status" value="1"/>
</dbReference>
<organism evidence="4 5">
    <name type="scientific">Rhizoctonia solani</name>
    <dbReference type="NCBI Taxonomy" id="456999"/>
    <lineage>
        <taxon>Eukaryota</taxon>
        <taxon>Fungi</taxon>
        <taxon>Dikarya</taxon>
        <taxon>Basidiomycota</taxon>
        <taxon>Agaricomycotina</taxon>
        <taxon>Agaricomycetes</taxon>
        <taxon>Cantharellales</taxon>
        <taxon>Ceratobasidiaceae</taxon>
        <taxon>Rhizoctonia</taxon>
    </lineage>
</organism>
<keyword evidence="2" id="KW-0812">Transmembrane</keyword>
<dbReference type="SMART" id="SM00835">
    <property type="entry name" value="Cupin_1"/>
    <property type="match status" value="1"/>
</dbReference>
<dbReference type="Pfam" id="PF06912">
    <property type="entry name" value="DUF1275"/>
    <property type="match status" value="2"/>
</dbReference>
<evidence type="ECO:0000256" key="1">
    <source>
        <dbReference type="SAM" id="MobiDB-lite"/>
    </source>
</evidence>
<dbReference type="InterPro" id="IPR010699">
    <property type="entry name" value="DUF1275"/>
</dbReference>
<feature type="region of interest" description="Disordered" evidence="1">
    <location>
        <begin position="145"/>
        <end position="233"/>
    </location>
</feature>